<dbReference type="PANTHER" id="PTHR21112:SF0">
    <property type="entry name" value="CHEMOSENSORY PROTEIN A 29A-RELATED"/>
    <property type="match status" value="1"/>
</dbReference>
<keyword evidence="2" id="KW-1185">Reference proteome</keyword>
<protein>
    <submittedName>
        <fullName evidence="1">Uncharacterized protein</fullName>
    </submittedName>
</protein>
<name>A0AAU9TN22_EUPED</name>
<sequence>MQTKQYAIWSKLNTSFNVERPKVTFSNTSYVRNVYVASRKYNRTNRLHFITLRFELLRPFDNDYTMSYYVYELLSNAYKRTFVEFHSGFCDIFTTDNIFTEMVKESYNRTPVSQRPMKVLKCPMKPGSYTFDDMKLSLMDVPDNFPFNQGRLFLNCTHKGNIVSSGYVDVELRKVD</sequence>
<dbReference type="Proteomes" id="UP001153954">
    <property type="component" value="Unassembled WGS sequence"/>
</dbReference>
<dbReference type="AlphaFoldDB" id="A0AAU9TN22"/>
<evidence type="ECO:0000313" key="2">
    <source>
        <dbReference type="Proteomes" id="UP001153954"/>
    </source>
</evidence>
<accession>A0AAU9TN22</accession>
<proteinExistence type="predicted"/>
<organism evidence="1 2">
    <name type="scientific">Euphydryas editha</name>
    <name type="common">Edith's checkerspot</name>
    <dbReference type="NCBI Taxonomy" id="104508"/>
    <lineage>
        <taxon>Eukaryota</taxon>
        <taxon>Metazoa</taxon>
        <taxon>Ecdysozoa</taxon>
        <taxon>Arthropoda</taxon>
        <taxon>Hexapoda</taxon>
        <taxon>Insecta</taxon>
        <taxon>Pterygota</taxon>
        <taxon>Neoptera</taxon>
        <taxon>Endopterygota</taxon>
        <taxon>Lepidoptera</taxon>
        <taxon>Glossata</taxon>
        <taxon>Ditrysia</taxon>
        <taxon>Papilionoidea</taxon>
        <taxon>Nymphalidae</taxon>
        <taxon>Nymphalinae</taxon>
        <taxon>Euphydryas</taxon>
    </lineage>
</organism>
<comment type="caution">
    <text evidence="1">The sequence shown here is derived from an EMBL/GenBank/DDBJ whole genome shotgun (WGS) entry which is preliminary data.</text>
</comment>
<dbReference type="PANTHER" id="PTHR21112">
    <property type="entry name" value="CHEMOSENSORY PROTEIN A 29A-RELATED"/>
    <property type="match status" value="1"/>
</dbReference>
<dbReference type="EMBL" id="CAKOGL010000007">
    <property type="protein sequence ID" value="CAH2088088.1"/>
    <property type="molecule type" value="Genomic_DNA"/>
</dbReference>
<evidence type="ECO:0000313" key="1">
    <source>
        <dbReference type="EMBL" id="CAH2088088.1"/>
    </source>
</evidence>
<reference evidence="1" key="1">
    <citation type="submission" date="2022-03" db="EMBL/GenBank/DDBJ databases">
        <authorList>
            <person name="Tunstrom K."/>
        </authorList>
    </citation>
    <scope>NUCLEOTIDE SEQUENCE</scope>
</reference>
<gene>
    <name evidence="1" type="ORF">EEDITHA_LOCUS4282</name>
</gene>